<protein>
    <submittedName>
        <fullName evidence="5">THO complex, subunit 5 protein</fullName>
    </submittedName>
</protein>
<dbReference type="GO" id="GO:0003729">
    <property type="term" value="F:mRNA binding"/>
    <property type="evidence" value="ECO:0007669"/>
    <property type="project" value="TreeGrafter"/>
</dbReference>
<name>A0A9Q9B3L3_9PEZI</name>
<dbReference type="AlphaFoldDB" id="A0A9Q9B3L3"/>
<keyword evidence="3" id="KW-0539">Nucleus</keyword>
<proteinExistence type="inferred from homology"/>
<evidence type="ECO:0000256" key="3">
    <source>
        <dbReference type="ARBA" id="ARBA00023242"/>
    </source>
</evidence>
<dbReference type="Pfam" id="PF09766">
    <property type="entry name" value="FmiP_Thoc5"/>
    <property type="match status" value="1"/>
</dbReference>
<keyword evidence="4" id="KW-0175">Coiled coil</keyword>
<dbReference type="PANTHER" id="PTHR13375:SF3">
    <property type="entry name" value="THO COMPLEX SUBUNIT 5 HOMOLOG"/>
    <property type="match status" value="1"/>
</dbReference>
<dbReference type="GO" id="GO:0000445">
    <property type="term" value="C:THO complex part of transcription export complex"/>
    <property type="evidence" value="ECO:0007669"/>
    <property type="project" value="TreeGrafter"/>
</dbReference>
<sequence>MSSADALITDPVLISVLSAAKETRAQCNSILDFIAQNGSASYEDMRLLTEQKTLSSRLAILRGLNRKAILGVRATKQETTEARQEIDELHLQLQNLYYEQRHLRGEIRGCEEYNHKYEHLGMVQVEDFLAEHPEYSVASDHDLTVARIGDEHAARKELESRRQELEKRKEALMKKNAAEKEQLAALDDSLEKWLVGGQEKPTKLFDARQKKAAEEDAKK</sequence>
<evidence type="ECO:0000256" key="4">
    <source>
        <dbReference type="SAM" id="Coils"/>
    </source>
</evidence>
<comment type="similarity">
    <text evidence="2">Belongs to the THOC5 family.</text>
</comment>
<organism evidence="5 6">
    <name type="scientific">Septoria linicola</name>
    <dbReference type="NCBI Taxonomy" id="215465"/>
    <lineage>
        <taxon>Eukaryota</taxon>
        <taxon>Fungi</taxon>
        <taxon>Dikarya</taxon>
        <taxon>Ascomycota</taxon>
        <taxon>Pezizomycotina</taxon>
        <taxon>Dothideomycetes</taxon>
        <taxon>Dothideomycetidae</taxon>
        <taxon>Mycosphaerellales</taxon>
        <taxon>Mycosphaerellaceae</taxon>
        <taxon>Septoria</taxon>
    </lineage>
</organism>
<keyword evidence="6" id="KW-1185">Reference proteome</keyword>
<evidence type="ECO:0000256" key="1">
    <source>
        <dbReference type="ARBA" id="ARBA00004123"/>
    </source>
</evidence>
<dbReference type="GO" id="GO:0006406">
    <property type="term" value="P:mRNA export from nucleus"/>
    <property type="evidence" value="ECO:0007669"/>
    <property type="project" value="TreeGrafter"/>
</dbReference>
<dbReference type="InterPro" id="IPR019163">
    <property type="entry name" value="THO_Thoc5"/>
</dbReference>
<dbReference type="PANTHER" id="PTHR13375">
    <property type="entry name" value="FMS INTERACTING PROTEIN"/>
    <property type="match status" value="1"/>
</dbReference>
<evidence type="ECO:0000313" key="6">
    <source>
        <dbReference type="Proteomes" id="UP001056384"/>
    </source>
</evidence>
<dbReference type="EMBL" id="CP099427">
    <property type="protein sequence ID" value="USW57580.1"/>
    <property type="molecule type" value="Genomic_DNA"/>
</dbReference>
<evidence type="ECO:0000313" key="5">
    <source>
        <dbReference type="EMBL" id="USW57580.1"/>
    </source>
</evidence>
<accession>A0A9Q9B3L3</accession>
<dbReference type="Proteomes" id="UP001056384">
    <property type="component" value="Chromosome 10"/>
</dbReference>
<gene>
    <name evidence="5" type="ORF">Slin15195_G108990</name>
</gene>
<feature type="coiled-coil region" evidence="4">
    <location>
        <begin position="148"/>
        <end position="189"/>
    </location>
</feature>
<evidence type="ECO:0000256" key="2">
    <source>
        <dbReference type="ARBA" id="ARBA00008044"/>
    </source>
</evidence>
<reference evidence="5" key="1">
    <citation type="submission" date="2022-06" db="EMBL/GenBank/DDBJ databases">
        <title>Complete genome sequences of two strains of the flax pathogen Septoria linicola.</title>
        <authorList>
            <person name="Lapalu N."/>
            <person name="Simon A."/>
            <person name="Demenou B."/>
            <person name="Paumier D."/>
            <person name="Guillot M.-P."/>
            <person name="Gout L."/>
            <person name="Valade R."/>
        </authorList>
    </citation>
    <scope>NUCLEOTIDE SEQUENCE</scope>
    <source>
        <strain evidence="5">SE15195</strain>
    </source>
</reference>
<comment type="subcellular location">
    <subcellularLocation>
        <location evidence="1">Nucleus</location>
    </subcellularLocation>
</comment>